<evidence type="ECO:0000313" key="2">
    <source>
        <dbReference type="EMBL" id="OBV37275.1"/>
    </source>
</evidence>
<proteinExistence type="predicted"/>
<dbReference type="InterPro" id="IPR011051">
    <property type="entry name" value="RmlC_Cupin_sf"/>
</dbReference>
<dbReference type="PATRIC" id="fig|1747903.4.peg.779"/>
<dbReference type="AlphaFoldDB" id="A0A1A7BXR1"/>
<reference evidence="2 3" key="1">
    <citation type="submission" date="2016-04" db="EMBL/GenBank/DDBJ databases">
        <title>Draft genome sequence of Janthinobacterium psychrotolerans sp. nov., isolated from freshwater sediments in Denmark.</title>
        <authorList>
            <person name="Gong X."/>
            <person name="Skrivergaard S."/>
            <person name="Korsgaard B.S."/>
            <person name="Schreiber L."/>
            <person name="Marshall I.P."/>
            <person name="Finster K."/>
            <person name="Schramm A."/>
        </authorList>
    </citation>
    <scope>NUCLEOTIDE SEQUENCE [LARGE SCALE GENOMIC DNA]</scope>
    <source>
        <strain evidence="2 3">S3-2</strain>
    </source>
</reference>
<evidence type="ECO:0000313" key="3">
    <source>
        <dbReference type="Proteomes" id="UP000092713"/>
    </source>
</evidence>
<feature type="domain" description="Cupin type-2" evidence="1">
    <location>
        <begin position="40"/>
        <end position="100"/>
    </location>
</feature>
<protein>
    <submittedName>
        <fullName evidence="2">Cupin domain protein</fullName>
    </submittedName>
</protein>
<dbReference type="InterPro" id="IPR013096">
    <property type="entry name" value="Cupin_2"/>
</dbReference>
<dbReference type="OrthoDB" id="8265259at2"/>
<dbReference type="SUPFAM" id="SSF51182">
    <property type="entry name" value="RmlC-like cupins"/>
    <property type="match status" value="1"/>
</dbReference>
<name>A0A1A7BXR1_9BURK</name>
<sequence>MALHHATSGQIIDVQGASGEDLTQFSAIALAKTDELELIRMCMPKGKTMPEHHVLGEITLLCLQGQVALDAHGSVQLLGPGQMVYLNGGQAHALEAREDSLLLLTILMAKAGR</sequence>
<dbReference type="STRING" id="1747903.ASR47_1002332"/>
<accession>A0A1A7BXR1</accession>
<comment type="caution">
    <text evidence="2">The sequence shown here is derived from an EMBL/GenBank/DDBJ whole genome shotgun (WGS) entry which is preliminary data.</text>
</comment>
<evidence type="ECO:0000259" key="1">
    <source>
        <dbReference type="Pfam" id="PF07883"/>
    </source>
</evidence>
<dbReference type="Pfam" id="PF07883">
    <property type="entry name" value="Cupin_2"/>
    <property type="match status" value="1"/>
</dbReference>
<organism evidence="2 3">
    <name type="scientific">Janthinobacterium psychrotolerans</name>
    <dbReference type="NCBI Taxonomy" id="1747903"/>
    <lineage>
        <taxon>Bacteria</taxon>
        <taxon>Pseudomonadati</taxon>
        <taxon>Pseudomonadota</taxon>
        <taxon>Betaproteobacteria</taxon>
        <taxon>Burkholderiales</taxon>
        <taxon>Oxalobacteraceae</taxon>
        <taxon>Janthinobacterium</taxon>
    </lineage>
</organism>
<keyword evidence="3" id="KW-1185">Reference proteome</keyword>
<dbReference type="EMBL" id="LOCQ01000061">
    <property type="protein sequence ID" value="OBV37275.1"/>
    <property type="molecule type" value="Genomic_DNA"/>
</dbReference>
<dbReference type="InterPro" id="IPR014710">
    <property type="entry name" value="RmlC-like_jellyroll"/>
</dbReference>
<gene>
    <name evidence="2" type="ORF">ASR47_1002332</name>
</gene>
<dbReference type="Gene3D" id="2.60.120.10">
    <property type="entry name" value="Jelly Rolls"/>
    <property type="match status" value="1"/>
</dbReference>
<dbReference type="RefSeq" id="WP_065310240.1">
    <property type="nucleotide sequence ID" value="NZ_LOCQ01000061.1"/>
</dbReference>
<dbReference type="Proteomes" id="UP000092713">
    <property type="component" value="Unassembled WGS sequence"/>
</dbReference>